<reference evidence="2 3" key="1">
    <citation type="journal article" date="2015" name="Stand. Genomic Sci.">
        <title>Genomic Encyclopedia of Bacterial and Archaeal Type Strains, Phase III: the genomes of soil and plant-associated and newly described type strains.</title>
        <authorList>
            <person name="Whitman W.B."/>
            <person name="Woyke T."/>
            <person name="Klenk H.P."/>
            <person name="Zhou Y."/>
            <person name="Lilburn T.G."/>
            <person name="Beck B.J."/>
            <person name="De Vos P."/>
            <person name="Vandamme P."/>
            <person name="Eisen J.A."/>
            <person name="Garrity G."/>
            <person name="Hugenholtz P."/>
            <person name="Kyrpides N.C."/>
        </authorList>
    </citation>
    <scope>NUCLEOTIDE SEQUENCE [LARGE SCALE GENOMIC DNA]</scope>
    <source>
        <strain evidence="2 3">CGMCC 1.5364</strain>
    </source>
</reference>
<accession>A0A562NM69</accession>
<evidence type="ECO:0000256" key="1">
    <source>
        <dbReference type="SAM" id="SignalP"/>
    </source>
</evidence>
<evidence type="ECO:0000313" key="3">
    <source>
        <dbReference type="Proteomes" id="UP000316225"/>
    </source>
</evidence>
<protein>
    <submittedName>
        <fullName evidence="2">Uncharacterized protein</fullName>
    </submittedName>
</protein>
<dbReference type="EMBL" id="VLKU01000007">
    <property type="protein sequence ID" value="TWI33305.1"/>
    <property type="molecule type" value="Genomic_DNA"/>
</dbReference>
<name>A0A562NM69_9RHOB</name>
<evidence type="ECO:0000313" key="2">
    <source>
        <dbReference type="EMBL" id="TWI33305.1"/>
    </source>
</evidence>
<sequence>MRSNIYHSACRLLACAGLLIALQLAPAAAEIRLFKDIPAGDTYKRMAAREGYYDCTENGIQALCLPDQTFQDSAGEVAVIFDKGFSSRVVFASEGLNLFNNAVTTFSDGSYALVGIETKAGMFDFVSMLKANGYEAAIARFTEIEQVGLTETELTYYFYEAEAEKLSAHANMLEFGNSLPSGKRFITLSVTEDDEGTMSVVVFDLNHRDSEALAKVIRSTLAEDF</sequence>
<feature type="chain" id="PRO_5021740977" evidence="1">
    <location>
        <begin position="28"/>
        <end position="225"/>
    </location>
</feature>
<dbReference type="Proteomes" id="UP000316225">
    <property type="component" value="Unassembled WGS sequence"/>
</dbReference>
<keyword evidence="3" id="KW-1185">Reference proteome</keyword>
<feature type="signal peptide" evidence="1">
    <location>
        <begin position="1"/>
        <end position="27"/>
    </location>
</feature>
<dbReference type="RefSeq" id="WP_145398252.1">
    <property type="nucleotide sequence ID" value="NZ_VLKU01000007.1"/>
</dbReference>
<comment type="caution">
    <text evidence="2">The sequence shown here is derived from an EMBL/GenBank/DDBJ whole genome shotgun (WGS) entry which is preliminary data.</text>
</comment>
<keyword evidence="1" id="KW-0732">Signal</keyword>
<gene>
    <name evidence="2" type="ORF">IQ24_02446</name>
</gene>
<proteinExistence type="predicted"/>
<organism evidence="2 3">
    <name type="scientific">Paracoccus sulfuroxidans</name>
    <dbReference type="NCBI Taxonomy" id="384678"/>
    <lineage>
        <taxon>Bacteria</taxon>
        <taxon>Pseudomonadati</taxon>
        <taxon>Pseudomonadota</taxon>
        <taxon>Alphaproteobacteria</taxon>
        <taxon>Rhodobacterales</taxon>
        <taxon>Paracoccaceae</taxon>
        <taxon>Paracoccus</taxon>
    </lineage>
</organism>
<dbReference type="AlphaFoldDB" id="A0A562NM69"/>